<feature type="domain" description="Nitroreductase" evidence="1">
    <location>
        <begin position="279"/>
        <end position="455"/>
    </location>
</feature>
<sequence length="474" mass="51457">MIRNTESYRLRSDATLTTTPDGQVVLEQSRFRLRPGGLDVSRRALLLRLSETWVSDLDVARLITGFDGESKILPAQLLIRRLMSHSWLQRRISFGGRPLIDISPRGVGAGGTRTRRAHVAATPYRLSRFAVMRGEGGRMIVHSPLSNIQISCVQAELGALLVLAATGGCTVADIAKRADTDLLTAGLLLDELLTAGVLVSHDESEAETTAAPMALWSPEELWLHDRTRPMNHADPIGGTYRFRGVIEPEPLAYRLPRAGAPIALPEPQHGQDSLQELASRRKSVRRHDDANPITAAELAEFLYRVQHLEPAGEQAGEMETGKRPYPGAGSIAELEIYPLISRCDGLEPGLYHYDSVRHALELVSAHNAETAKLASFATAASVMPSPPQVLFVITARVQRLMWKYEGIPYALALKDAGVLTGWMYLVATAMGLAPCALGAGDSATFTALSGLDPLREPSIAEFTLGSLPPATEED</sequence>
<dbReference type="NCBIfam" id="TIGR03605">
    <property type="entry name" value="antibiot_sagB"/>
    <property type="match status" value="1"/>
</dbReference>
<dbReference type="InterPro" id="IPR054488">
    <property type="entry name" value="ThcOx_dom2"/>
</dbReference>
<dbReference type="Pfam" id="PF00881">
    <property type="entry name" value="Nitroreductase"/>
    <property type="match status" value="1"/>
</dbReference>
<feature type="domain" description="Cyanobactin oxidase ThcOx second" evidence="2">
    <location>
        <begin position="124"/>
        <end position="231"/>
    </location>
</feature>
<dbReference type="STRING" id="589385.SAMN05421504_108260"/>
<dbReference type="GO" id="GO:0016491">
    <property type="term" value="F:oxidoreductase activity"/>
    <property type="evidence" value="ECO:0007669"/>
    <property type="project" value="InterPro"/>
</dbReference>
<evidence type="ECO:0000259" key="2">
    <source>
        <dbReference type="Pfam" id="PF22767"/>
    </source>
</evidence>
<dbReference type="Proteomes" id="UP000199515">
    <property type="component" value="Unassembled WGS sequence"/>
</dbReference>
<dbReference type="SUPFAM" id="SSF55469">
    <property type="entry name" value="FMN-dependent nitroreductase-like"/>
    <property type="match status" value="1"/>
</dbReference>
<protein>
    <submittedName>
        <fullName evidence="3">SagB-type dehydrogenase domain-containing protein</fullName>
    </submittedName>
</protein>
<dbReference type="InterPro" id="IPR000415">
    <property type="entry name" value="Nitroreductase-like"/>
</dbReference>
<evidence type="ECO:0000313" key="4">
    <source>
        <dbReference type="Proteomes" id="UP000199515"/>
    </source>
</evidence>
<name>A0A1H3PKB7_9PSEU</name>
<dbReference type="Gene3D" id="3.40.109.10">
    <property type="entry name" value="NADH Oxidase"/>
    <property type="match status" value="1"/>
</dbReference>
<dbReference type="CDD" id="cd02142">
    <property type="entry name" value="McbC_SagB-like_oxidoreductase"/>
    <property type="match status" value="1"/>
</dbReference>
<dbReference type="PANTHER" id="PTHR43745:SF2">
    <property type="entry name" value="NITROREDUCTASE MJ1384-RELATED"/>
    <property type="match status" value="1"/>
</dbReference>
<accession>A0A1H3PKB7</accession>
<reference evidence="3 4" key="1">
    <citation type="submission" date="2016-10" db="EMBL/GenBank/DDBJ databases">
        <authorList>
            <person name="de Groot N.N."/>
        </authorList>
    </citation>
    <scope>NUCLEOTIDE SEQUENCE [LARGE SCALE GENOMIC DNA]</scope>
    <source>
        <strain evidence="3 4">CPCC 202699</strain>
    </source>
</reference>
<dbReference type="PANTHER" id="PTHR43745">
    <property type="entry name" value="NITROREDUCTASE MJ1384-RELATED"/>
    <property type="match status" value="1"/>
</dbReference>
<evidence type="ECO:0000259" key="1">
    <source>
        <dbReference type="Pfam" id="PF00881"/>
    </source>
</evidence>
<proteinExistence type="predicted"/>
<dbReference type="InterPro" id="IPR052544">
    <property type="entry name" value="Bacteriocin_Proc_Enz"/>
</dbReference>
<gene>
    <name evidence="3" type="ORF">SAMN05421504_108260</name>
</gene>
<dbReference type="AlphaFoldDB" id="A0A1H3PKB7"/>
<dbReference type="Pfam" id="PF22767">
    <property type="entry name" value="ThcOx"/>
    <property type="match status" value="1"/>
</dbReference>
<keyword evidence="4" id="KW-1185">Reference proteome</keyword>
<dbReference type="InterPro" id="IPR029479">
    <property type="entry name" value="Nitroreductase"/>
</dbReference>
<evidence type="ECO:0000313" key="3">
    <source>
        <dbReference type="EMBL" id="SDZ01480.1"/>
    </source>
</evidence>
<dbReference type="EMBL" id="FNON01000008">
    <property type="protein sequence ID" value="SDZ01480.1"/>
    <property type="molecule type" value="Genomic_DNA"/>
</dbReference>
<dbReference type="InterPro" id="IPR020051">
    <property type="entry name" value="SagB-type_dehydrogenase"/>
</dbReference>
<organism evidence="3 4">
    <name type="scientific">Amycolatopsis xylanica</name>
    <dbReference type="NCBI Taxonomy" id="589385"/>
    <lineage>
        <taxon>Bacteria</taxon>
        <taxon>Bacillati</taxon>
        <taxon>Actinomycetota</taxon>
        <taxon>Actinomycetes</taxon>
        <taxon>Pseudonocardiales</taxon>
        <taxon>Pseudonocardiaceae</taxon>
        <taxon>Amycolatopsis</taxon>
    </lineage>
</organism>
<dbReference type="RefSeq" id="WP_176968915.1">
    <property type="nucleotide sequence ID" value="NZ_FNON01000008.1"/>
</dbReference>